<evidence type="ECO:0000256" key="7">
    <source>
        <dbReference type="ARBA" id="ARBA00022989"/>
    </source>
</evidence>
<feature type="transmembrane region" description="Helical" evidence="9">
    <location>
        <begin position="193"/>
        <end position="210"/>
    </location>
</feature>
<dbReference type="SUPFAM" id="SSF144091">
    <property type="entry name" value="Rhomboid-like"/>
    <property type="match status" value="1"/>
</dbReference>
<feature type="transmembrane region" description="Helical" evidence="9">
    <location>
        <begin position="222"/>
        <end position="239"/>
    </location>
</feature>
<feature type="domain" description="Peptidase S54 rhomboid" evidence="10">
    <location>
        <begin position="157"/>
        <end position="295"/>
    </location>
</feature>
<dbReference type="EC" id="3.4.21.105" evidence="4"/>
<evidence type="ECO:0000256" key="9">
    <source>
        <dbReference type="SAM" id="Phobius"/>
    </source>
</evidence>
<comment type="subcellular location">
    <subcellularLocation>
        <location evidence="2">Membrane</location>
        <topology evidence="2">Multi-pass membrane protein</topology>
    </subcellularLocation>
</comment>
<dbReference type="EMBL" id="BDGG01000002">
    <property type="protein sequence ID" value="GAU92206.1"/>
    <property type="molecule type" value="Genomic_DNA"/>
</dbReference>
<feature type="transmembrane region" description="Helical" evidence="9">
    <location>
        <begin position="153"/>
        <end position="172"/>
    </location>
</feature>
<dbReference type="GO" id="GO:0006465">
    <property type="term" value="P:signal peptide processing"/>
    <property type="evidence" value="ECO:0007669"/>
    <property type="project" value="TreeGrafter"/>
</dbReference>
<sequence length="321" mass="36254">MTVLSRISAPPRQSILLCICRPVRSAPKTSSKLLVKSPTSPTNIWTTNTGKFIRATAFCSAVAGTSYLVCAIWNYENFRKKIHTFPGAEFLPMQKLYSWQEKISRYWKDLNDGKKVVIGLVLVNCVIFLLWQLRSLQPFMRKYFLSNPTSNIVGIPLLASMFSHIAPFHLFCNMYVLWSFSDAALHMFGREQFLYFYMSAGLFAGLVSLSNKFLRGMHQPSLGASGAIIGALGAVCTAFPDSKLSIIFLPMYTFSAGSALNVLLAFEALGVALRWSFFDHAAHLGGLLFGIWYVKYGHELTWAKRKKVLEWWHQLRGHTKK</sequence>
<dbReference type="OrthoDB" id="10260614at2759"/>
<dbReference type="AlphaFoldDB" id="A0A1D1UR88"/>
<evidence type="ECO:0000313" key="11">
    <source>
        <dbReference type="EMBL" id="GAU92206.1"/>
    </source>
</evidence>
<evidence type="ECO:0000256" key="1">
    <source>
        <dbReference type="ARBA" id="ARBA00000156"/>
    </source>
</evidence>
<feature type="transmembrane region" description="Helical" evidence="9">
    <location>
        <begin position="52"/>
        <end position="75"/>
    </location>
</feature>
<keyword evidence="6" id="KW-0378">Hydrolase</keyword>
<dbReference type="FunFam" id="1.20.1540.10:FF:000012">
    <property type="entry name" value="Rhomboid family protein"/>
    <property type="match status" value="1"/>
</dbReference>
<evidence type="ECO:0000256" key="2">
    <source>
        <dbReference type="ARBA" id="ARBA00004141"/>
    </source>
</evidence>
<accession>A0A1D1UR88</accession>
<evidence type="ECO:0000256" key="6">
    <source>
        <dbReference type="ARBA" id="ARBA00022801"/>
    </source>
</evidence>
<feature type="transmembrane region" description="Helical" evidence="9">
    <location>
        <begin position="272"/>
        <end position="294"/>
    </location>
</feature>
<evidence type="ECO:0000259" key="10">
    <source>
        <dbReference type="Pfam" id="PF01694"/>
    </source>
</evidence>
<feature type="transmembrane region" description="Helical" evidence="9">
    <location>
        <begin position="116"/>
        <end position="133"/>
    </location>
</feature>
<comment type="catalytic activity">
    <reaction evidence="1">
        <text>Cleaves type-1 transmembrane domains using a catalytic dyad composed of serine and histidine that are contributed by different transmembrane domains.</text>
        <dbReference type="EC" id="3.4.21.105"/>
    </reaction>
</comment>
<keyword evidence="7 9" id="KW-1133">Transmembrane helix</keyword>
<dbReference type="InterPro" id="IPR035952">
    <property type="entry name" value="Rhomboid-like_sf"/>
</dbReference>
<keyword evidence="12" id="KW-1185">Reference proteome</keyword>
<feature type="transmembrane region" description="Helical" evidence="9">
    <location>
        <begin position="246"/>
        <end position="266"/>
    </location>
</feature>
<evidence type="ECO:0000256" key="5">
    <source>
        <dbReference type="ARBA" id="ARBA00022692"/>
    </source>
</evidence>
<organism evidence="11 12">
    <name type="scientific">Ramazzottius varieornatus</name>
    <name type="common">Water bear</name>
    <name type="synonym">Tardigrade</name>
    <dbReference type="NCBI Taxonomy" id="947166"/>
    <lineage>
        <taxon>Eukaryota</taxon>
        <taxon>Metazoa</taxon>
        <taxon>Ecdysozoa</taxon>
        <taxon>Tardigrada</taxon>
        <taxon>Eutardigrada</taxon>
        <taxon>Parachela</taxon>
        <taxon>Hypsibioidea</taxon>
        <taxon>Ramazzottiidae</taxon>
        <taxon>Ramazzottius</taxon>
    </lineage>
</organism>
<proteinExistence type="inferred from homology"/>
<comment type="similarity">
    <text evidence="3">Belongs to the peptidase S54 family.</text>
</comment>
<evidence type="ECO:0000313" key="12">
    <source>
        <dbReference type="Proteomes" id="UP000186922"/>
    </source>
</evidence>
<dbReference type="Pfam" id="PF01694">
    <property type="entry name" value="Rhomboid"/>
    <property type="match status" value="1"/>
</dbReference>
<dbReference type="GO" id="GO:0004252">
    <property type="term" value="F:serine-type endopeptidase activity"/>
    <property type="evidence" value="ECO:0007669"/>
    <property type="project" value="InterPro"/>
</dbReference>
<keyword evidence="5 9" id="KW-0812">Transmembrane</keyword>
<dbReference type="GO" id="GO:0016020">
    <property type="term" value="C:membrane"/>
    <property type="evidence" value="ECO:0007669"/>
    <property type="project" value="UniProtKB-SubCell"/>
</dbReference>
<dbReference type="InterPro" id="IPR050925">
    <property type="entry name" value="Rhomboid_protease_S54"/>
</dbReference>
<dbReference type="InterPro" id="IPR022764">
    <property type="entry name" value="Peptidase_S54_rhomboid_dom"/>
</dbReference>
<evidence type="ECO:0000256" key="4">
    <source>
        <dbReference type="ARBA" id="ARBA00013039"/>
    </source>
</evidence>
<dbReference type="STRING" id="947166.A0A1D1UR88"/>
<gene>
    <name evidence="11" type="primary">RvY_04318-1</name>
    <name evidence="11" type="synonym">RvY_04318.1</name>
    <name evidence="11" type="ORF">RvY_04318</name>
</gene>
<evidence type="ECO:0000256" key="8">
    <source>
        <dbReference type="ARBA" id="ARBA00023136"/>
    </source>
</evidence>
<comment type="caution">
    <text evidence="11">The sequence shown here is derived from an EMBL/GenBank/DDBJ whole genome shotgun (WGS) entry which is preliminary data.</text>
</comment>
<keyword evidence="8 9" id="KW-0472">Membrane</keyword>
<dbReference type="Gene3D" id="1.20.1540.10">
    <property type="entry name" value="Rhomboid-like"/>
    <property type="match status" value="1"/>
</dbReference>
<dbReference type="PANTHER" id="PTHR43731">
    <property type="entry name" value="RHOMBOID PROTEASE"/>
    <property type="match status" value="1"/>
</dbReference>
<dbReference type="Proteomes" id="UP000186922">
    <property type="component" value="Unassembled WGS sequence"/>
</dbReference>
<evidence type="ECO:0000256" key="3">
    <source>
        <dbReference type="ARBA" id="ARBA00009045"/>
    </source>
</evidence>
<dbReference type="PANTHER" id="PTHR43731:SF14">
    <property type="entry name" value="PRESENILIN-ASSOCIATED RHOMBOID-LIKE PROTEIN, MITOCHONDRIAL"/>
    <property type="match status" value="1"/>
</dbReference>
<reference evidence="11 12" key="1">
    <citation type="journal article" date="2016" name="Nat. Commun.">
        <title>Extremotolerant tardigrade genome and improved radiotolerance of human cultured cells by tardigrade-unique protein.</title>
        <authorList>
            <person name="Hashimoto T."/>
            <person name="Horikawa D.D."/>
            <person name="Saito Y."/>
            <person name="Kuwahara H."/>
            <person name="Kozuka-Hata H."/>
            <person name="Shin-I T."/>
            <person name="Minakuchi Y."/>
            <person name="Ohishi K."/>
            <person name="Motoyama A."/>
            <person name="Aizu T."/>
            <person name="Enomoto A."/>
            <person name="Kondo K."/>
            <person name="Tanaka S."/>
            <person name="Hara Y."/>
            <person name="Koshikawa S."/>
            <person name="Sagara H."/>
            <person name="Miura T."/>
            <person name="Yokobori S."/>
            <person name="Miyagawa K."/>
            <person name="Suzuki Y."/>
            <person name="Kubo T."/>
            <person name="Oyama M."/>
            <person name="Kohara Y."/>
            <person name="Fujiyama A."/>
            <person name="Arakawa K."/>
            <person name="Katayama T."/>
            <person name="Toyoda A."/>
            <person name="Kunieda T."/>
        </authorList>
    </citation>
    <scope>NUCLEOTIDE SEQUENCE [LARGE SCALE GENOMIC DNA]</scope>
    <source>
        <strain evidence="11 12">YOKOZUNA-1</strain>
    </source>
</reference>
<protein>
    <recommendedName>
        <fullName evidence="4">rhomboid protease</fullName>
        <ecNumber evidence="4">3.4.21.105</ecNumber>
    </recommendedName>
</protein>
<name>A0A1D1UR88_RAMVA</name>